<accession>A0A1Q2YL72</accession>
<keyword evidence="6 11" id="KW-0479">Metal-binding</keyword>
<dbReference type="InterPro" id="IPR008930">
    <property type="entry name" value="Terpenoid_cyclase/PrenylTrfase"/>
</dbReference>
<reference evidence="13 14" key="1">
    <citation type="submission" date="2016-08" db="EMBL/GenBank/DDBJ databases">
        <title>Whole genome shotgun sequence of Pichia membranifaciens KS47-1.</title>
        <authorList>
            <person name="Konishi M."/>
            <person name="Ishida M."/>
            <person name="Arakawa T."/>
            <person name="Kato Y."/>
            <person name="Horiuchi J."/>
        </authorList>
    </citation>
    <scope>NUCLEOTIDE SEQUENCE [LARGE SCALE GENOMIC DNA]</scope>
    <source>
        <strain evidence="13 14">KS47-1</strain>
    </source>
</reference>
<comment type="function">
    <text evidence="11">Catalyzes the transfer of a geranylgeranyl moiety from geranylgeranyl diphosphate to both cysteines of proteins with the C-terminal sequence -XXCC, -XCXC and -CCXX.</text>
</comment>
<evidence type="ECO:0000256" key="9">
    <source>
        <dbReference type="ARBA" id="ARBA00047658"/>
    </source>
</evidence>
<evidence type="ECO:0000256" key="7">
    <source>
        <dbReference type="ARBA" id="ARBA00022737"/>
    </source>
</evidence>
<dbReference type="FunFam" id="1.50.10.20:FF:000012">
    <property type="entry name" value="Geranylgeranyl transferase type-2 subunit beta"/>
    <property type="match status" value="1"/>
</dbReference>
<keyword evidence="7" id="KW-0677">Repeat</keyword>
<evidence type="ECO:0000256" key="1">
    <source>
        <dbReference type="ARBA" id="ARBA00010497"/>
    </source>
</evidence>
<comment type="caution">
    <text evidence="13">The sequence shown here is derived from an EMBL/GenBank/DDBJ whole genome shotgun (WGS) entry which is preliminary data.</text>
</comment>
<dbReference type="EC" id="2.5.1.60" evidence="3 11"/>
<dbReference type="PANTHER" id="PTHR11774:SF11">
    <property type="entry name" value="GERANYLGERANYL TRANSFERASE TYPE-2 SUBUNIT BETA"/>
    <property type="match status" value="1"/>
</dbReference>
<keyword evidence="4 11" id="KW-0637">Prenyltransferase</keyword>
<dbReference type="AlphaFoldDB" id="A0A1Q2YL72"/>
<dbReference type="PANTHER" id="PTHR11774">
    <property type="entry name" value="GERANYLGERANYL TRANSFERASE TYPE BETA SUBUNIT"/>
    <property type="match status" value="1"/>
</dbReference>
<dbReference type="GO" id="GO:0046872">
    <property type="term" value="F:metal ion binding"/>
    <property type="evidence" value="ECO:0007669"/>
    <property type="project" value="UniProtKB-KW"/>
</dbReference>
<evidence type="ECO:0000256" key="6">
    <source>
        <dbReference type="ARBA" id="ARBA00022723"/>
    </source>
</evidence>
<evidence type="ECO:0000256" key="10">
    <source>
        <dbReference type="ARBA" id="ARBA00069127"/>
    </source>
</evidence>
<evidence type="ECO:0000256" key="4">
    <source>
        <dbReference type="ARBA" id="ARBA00022602"/>
    </source>
</evidence>
<sequence length="429" mass="48022">MSSILNSIVNGKVHNLGYPLEIEEVGGIHGSGNSNLRQEININDGTLQDMGGHIGVDFSVPVETQRMSMTKVRTLIGELEINKNVTKALVDENVNLREQMNSQRAMLLSLQQQMQFMMIERRHLFRHPAYLVHFMADHLKMNALYWGLGTLFLVNHTDEFSRDEVVRFVFSCIDESNGGFGAAPNHDAHMLSTLSALQVLKMYDAVGELSLEQRKGVVQFVKSMQLPDGSFQGDQFGEVDTRFVYNALQCLSILEELTPSIVDAAVDWILQCQNFDGCFGMVPGSESHAAQGFTCLGALSIANALDKLPNKEILEWWLSDRQVDSGGLNGRPEKLPDVCYSWWVLSSLAMLGKLHYIDGKKLQKFILSCQDTDKGGISDRKDKEVDVYHTFFGIAGLSLLGYDDLRKVDPIYCLPVDVTSTIKKYPYSH</sequence>
<dbReference type="CDD" id="cd02894">
    <property type="entry name" value="GGTase-II"/>
    <property type="match status" value="1"/>
</dbReference>
<keyword evidence="5 11" id="KW-0808">Transferase</keyword>
<evidence type="ECO:0000256" key="8">
    <source>
        <dbReference type="ARBA" id="ARBA00022833"/>
    </source>
</evidence>
<dbReference type="Proteomes" id="UP000186136">
    <property type="component" value="Unassembled WGS sequence"/>
</dbReference>
<dbReference type="OrthoDB" id="5428259at2759"/>
<keyword evidence="8 11" id="KW-0862">Zinc</keyword>
<comment type="similarity">
    <text evidence="1 11">Belongs to the protein prenyltransferase subunit beta family.</text>
</comment>
<evidence type="ECO:0000259" key="12">
    <source>
        <dbReference type="Pfam" id="PF00432"/>
    </source>
</evidence>
<gene>
    <name evidence="13" type="ORF">PMKS-003609</name>
</gene>
<dbReference type="GO" id="GO:0004663">
    <property type="term" value="F:Rab geranylgeranyltransferase activity"/>
    <property type="evidence" value="ECO:0007669"/>
    <property type="project" value="UniProtKB-UniRule"/>
</dbReference>
<dbReference type="InterPro" id="IPR001330">
    <property type="entry name" value="Prenyltrans"/>
</dbReference>
<evidence type="ECO:0000313" key="14">
    <source>
        <dbReference type="Proteomes" id="UP000186136"/>
    </source>
</evidence>
<comment type="catalytic activity">
    <reaction evidence="9 11">
        <text>geranylgeranyl diphosphate + L-cysteinyl-[protein] = S-geranylgeranyl-L-cysteinyl-[protein] + diphosphate</text>
        <dbReference type="Rhea" id="RHEA:21240"/>
        <dbReference type="Rhea" id="RHEA-COMP:10131"/>
        <dbReference type="Rhea" id="RHEA-COMP:11537"/>
        <dbReference type="ChEBI" id="CHEBI:29950"/>
        <dbReference type="ChEBI" id="CHEBI:33019"/>
        <dbReference type="ChEBI" id="CHEBI:57533"/>
        <dbReference type="ChEBI" id="CHEBI:86021"/>
        <dbReference type="EC" id="2.5.1.60"/>
    </reaction>
</comment>
<evidence type="ECO:0000256" key="5">
    <source>
        <dbReference type="ARBA" id="ARBA00022679"/>
    </source>
</evidence>
<dbReference type="EMBL" id="BDGI01000158">
    <property type="protein sequence ID" value="GAV30103.1"/>
    <property type="molecule type" value="Genomic_DNA"/>
</dbReference>
<organism evidence="13 14">
    <name type="scientific">Pichia membranifaciens</name>
    <dbReference type="NCBI Taxonomy" id="4926"/>
    <lineage>
        <taxon>Eukaryota</taxon>
        <taxon>Fungi</taxon>
        <taxon>Dikarya</taxon>
        <taxon>Ascomycota</taxon>
        <taxon>Saccharomycotina</taxon>
        <taxon>Pichiomycetes</taxon>
        <taxon>Pichiales</taxon>
        <taxon>Pichiaceae</taxon>
        <taxon>Pichia</taxon>
    </lineage>
</organism>
<comment type="subunit">
    <text evidence="2">Heterodimer of an alpha and a beta subunit.</text>
</comment>
<dbReference type="GO" id="GO:0072657">
    <property type="term" value="P:protein localization to membrane"/>
    <property type="evidence" value="ECO:0007669"/>
    <property type="project" value="UniProtKB-ARBA"/>
</dbReference>
<protein>
    <recommendedName>
        <fullName evidence="10 11">Geranylgeranyl transferase type-2 subunit beta</fullName>
        <ecNumber evidence="3 11">2.5.1.60</ecNumber>
    </recommendedName>
</protein>
<feature type="domain" description="Prenyltransferase alpha-alpha toroid" evidence="12">
    <location>
        <begin position="134"/>
        <end position="414"/>
    </location>
</feature>
<evidence type="ECO:0000256" key="2">
    <source>
        <dbReference type="ARBA" id="ARBA00011355"/>
    </source>
</evidence>
<dbReference type="InterPro" id="IPR026873">
    <property type="entry name" value="Ptb1"/>
</dbReference>
<dbReference type="Gene3D" id="1.50.10.20">
    <property type="match status" value="1"/>
</dbReference>
<evidence type="ECO:0000256" key="3">
    <source>
        <dbReference type="ARBA" id="ARBA00012656"/>
    </source>
</evidence>
<dbReference type="Pfam" id="PF00432">
    <property type="entry name" value="Prenyltrans"/>
    <property type="match status" value="1"/>
</dbReference>
<dbReference type="SUPFAM" id="SSF48239">
    <property type="entry name" value="Terpenoid cyclases/Protein prenyltransferases"/>
    <property type="match status" value="1"/>
</dbReference>
<name>A0A1Q2YL72_9ASCO</name>
<evidence type="ECO:0000256" key="11">
    <source>
        <dbReference type="RuleBase" id="RU365076"/>
    </source>
</evidence>
<keyword evidence="14" id="KW-1185">Reference proteome</keyword>
<dbReference type="GO" id="GO:0005968">
    <property type="term" value="C:Rab-protein geranylgeranyltransferase complex"/>
    <property type="evidence" value="ECO:0007669"/>
    <property type="project" value="UniProtKB-UniRule"/>
</dbReference>
<comment type="cofactor">
    <cofactor evidence="11">
        <name>Zn(2+)</name>
        <dbReference type="ChEBI" id="CHEBI:29105"/>
    </cofactor>
    <text evidence="11">Binds 1 zinc ion per subunit.</text>
</comment>
<proteinExistence type="inferred from homology"/>
<evidence type="ECO:0000313" key="13">
    <source>
        <dbReference type="EMBL" id="GAV30103.1"/>
    </source>
</evidence>
<dbReference type="InterPro" id="IPR045089">
    <property type="entry name" value="PGGT1B-like"/>
</dbReference>